<dbReference type="STRING" id="441103.TRN7648_00040"/>
<accession>A0A0N7LYF3</accession>
<gene>
    <name evidence="1" type="ORF">TRN7648_00040</name>
</gene>
<evidence type="ECO:0000313" key="2">
    <source>
        <dbReference type="Proteomes" id="UP000054935"/>
    </source>
</evidence>
<name>A0A0N7LYF3_9RHOB</name>
<proteinExistence type="predicted"/>
<dbReference type="RefSeq" id="WP_058245632.1">
    <property type="nucleotide sequence ID" value="NZ_CYSE01000001.1"/>
</dbReference>
<keyword evidence="2" id="KW-1185">Reference proteome</keyword>
<evidence type="ECO:0008006" key="3">
    <source>
        <dbReference type="Google" id="ProtNLM"/>
    </source>
</evidence>
<reference evidence="1 2" key="1">
    <citation type="submission" date="2015-09" db="EMBL/GenBank/DDBJ databases">
        <authorList>
            <consortium name="Swine Surveillance"/>
        </authorList>
    </citation>
    <scope>NUCLEOTIDE SEQUENCE [LARGE SCALE GENOMIC DNA]</scope>
    <source>
        <strain evidence="1 2">CECT 7648</strain>
    </source>
</reference>
<dbReference type="Proteomes" id="UP000054935">
    <property type="component" value="Unassembled WGS sequence"/>
</dbReference>
<protein>
    <recommendedName>
        <fullName evidence="3">DUF1800 domain-containing protein</fullName>
    </recommendedName>
</protein>
<dbReference type="InterPro" id="IPR014917">
    <property type="entry name" value="DUF1800"/>
</dbReference>
<dbReference type="Pfam" id="PF08811">
    <property type="entry name" value="DUF1800"/>
    <property type="match status" value="1"/>
</dbReference>
<sequence length="462" mass="50948">MRFDPVIADIRFGCGRSPMIAAPAGVDAMLDGLRAPDAMAQRFPIEDFETFMGRMRTKDALSKILRQQRGTPAAEEARAQNRELNKIARKDHWRWMASHIARRIHSETPLRERLAFFWADHFTATGKGGVIRRGTSPYMQSALRPHLASRFSDLLFEAVTHPLMVHYLDQERSVGPGSARALKKPNKRFGINENLAREVLELHTMGADGPYTQDDVRQLAELLTGLTANAKKGRVFKKALAEPGAETVLGRSYGGAKPGLRDIRQVLDDLARHPATARHMAWKLAVHFVSDTPSVELIATIERAWLDSDGDLMAVYGALLRHPDAWVPARGNVKQPFDFITSACRALAVPSEPLIALREGPFRIRFADPLGLMGHIWQQPDGPDGLPEEDSAWITPQGIAARLQWAVSVPQLITPALPDPRNFVETALGPDAPEAVRFAASAAESRADGVGLVLASPAFQRM</sequence>
<evidence type="ECO:0000313" key="1">
    <source>
        <dbReference type="EMBL" id="CUH74705.1"/>
    </source>
</evidence>
<dbReference type="EMBL" id="CYSE01000001">
    <property type="protein sequence ID" value="CUH74705.1"/>
    <property type="molecule type" value="Genomic_DNA"/>
</dbReference>
<dbReference type="AlphaFoldDB" id="A0A0N7LYF3"/>
<organism evidence="1 2">
    <name type="scientific">Tropicibacter naphthalenivorans</name>
    <dbReference type="NCBI Taxonomy" id="441103"/>
    <lineage>
        <taxon>Bacteria</taxon>
        <taxon>Pseudomonadati</taxon>
        <taxon>Pseudomonadota</taxon>
        <taxon>Alphaproteobacteria</taxon>
        <taxon>Rhodobacterales</taxon>
        <taxon>Roseobacteraceae</taxon>
        <taxon>Tropicibacter</taxon>
    </lineage>
</organism>